<dbReference type="EMBL" id="CP034235">
    <property type="protein sequence ID" value="QGQ93821.1"/>
    <property type="molecule type" value="Genomic_DNA"/>
</dbReference>
<evidence type="ECO:0000313" key="2">
    <source>
        <dbReference type="Proteomes" id="UP000426246"/>
    </source>
</evidence>
<dbReference type="OrthoDB" id="2988407at2"/>
<keyword evidence="2" id="KW-1185">Reference proteome</keyword>
<dbReference type="AlphaFoldDB" id="A0A6B8RB00"/>
<proteinExistence type="predicted"/>
<name>A0A6B8RB00_9BACL</name>
<dbReference type="Proteomes" id="UP000426246">
    <property type="component" value="Chromosome"/>
</dbReference>
<protein>
    <recommendedName>
        <fullName evidence="3">Uracil-DNA glycosylase-like domain-containing protein</fullName>
    </recommendedName>
</protein>
<evidence type="ECO:0008006" key="3">
    <source>
        <dbReference type="Google" id="ProtNLM"/>
    </source>
</evidence>
<organism evidence="1 2">
    <name type="scientific">Paenibacillus psychroresistens</name>
    <dbReference type="NCBI Taxonomy" id="1778678"/>
    <lineage>
        <taxon>Bacteria</taxon>
        <taxon>Bacillati</taxon>
        <taxon>Bacillota</taxon>
        <taxon>Bacilli</taxon>
        <taxon>Bacillales</taxon>
        <taxon>Paenibacillaceae</taxon>
        <taxon>Paenibacillus</taxon>
    </lineage>
</organism>
<sequence>MTIKGLSKVYEPYCIFPAIKYLNDSPVKVFQRQYPSCHYSHQIQEFLTNHNYPSIRKGADLPWWGKHYFSTEKGKRVFIIAQDSKAQDAGSVVFFAHLLAHIHDRASYTAYNKELNLNQRFRFASWNRIKQQLSDWELDLDFVFITDASKVYEVNSDNFNKPKSRELLLQEIEFCDPDLLILLGGAPLSLLRKDLIYSNVVECGEFINIAGKKAAVSPFPSGNGLTQPNFELRKQKASELIKA</sequence>
<accession>A0A6B8RB00</accession>
<evidence type="ECO:0000313" key="1">
    <source>
        <dbReference type="EMBL" id="QGQ93821.1"/>
    </source>
</evidence>
<dbReference type="RefSeq" id="WP_155698819.1">
    <property type="nucleotide sequence ID" value="NZ_CP034235.1"/>
</dbReference>
<dbReference type="KEGG" id="ppsc:EHS13_02315"/>
<gene>
    <name evidence="1" type="ORF">EHS13_02315</name>
</gene>
<reference evidence="2" key="1">
    <citation type="submission" date="2018-11" db="EMBL/GenBank/DDBJ databases">
        <title>Complete genome sequence of Paenibacillus sp. ML311-T8.</title>
        <authorList>
            <person name="Nam Y.-D."/>
            <person name="Kang J."/>
            <person name="Chung W.-H."/>
            <person name="Park Y.S."/>
        </authorList>
    </citation>
    <scope>NUCLEOTIDE SEQUENCE [LARGE SCALE GENOMIC DNA]</scope>
    <source>
        <strain evidence="2">ML311-T8</strain>
    </source>
</reference>